<reference evidence="1 2" key="1">
    <citation type="journal article" date="2020" name="ISME J.">
        <title>Comparative genomics reveals insights into cyanobacterial evolution and habitat adaptation.</title>
        <authorList>
            <person name="Chen M.Y."/>
            <person name="Teng W.K."/>
            <person name="Zhao L."/>
            <person name="Hu C.X."/>
            <person name="Zhou Y.K."/>
            <person name="Han B.P."/>
            <person name="Song L.R."/>
            <person name="Shu W.S."/>
        </authorList>
    </citation>
    <scope>NUCLEOTIDE SEQUENCE [LARGE SCALE GENOMIC DNA]</scope>
    <source>
        <strain evidence="1 2">FACHB-288</strain>
    </source>
</reference>
<proteinExistence type="predicted"/>
<gene>
    <name evidence="1" type="ORF">H6G24_20475</name>
</gene>
<name>A0ABR8ADM7_9CYAN</name>
<sequence length="253" mass="28125">MPDKPRLEEQIISQAAENTLANRLDEVEQIDVDVRTDLLKVAQGQVEEVSLTGKGLVLQKDIRVQEIKVKTDSIAVNPLSAIFGQIELNEPVNAIARIVMTEVDINHALSSDVVKSQAQIWQLNVDGEIVSFHLQQIQVLLPGSGKMEFIGNVLIEEKGQSRPLSFTARVSPPTNSQPLMLESFNCTQGEGVSVPLIAALMRKLKELLQSSYFAWDNMMLRIKDIEVKKDNLILLVEAHVKQIPSTENLPLSK</sequence>
<dbReference type="Proteomes" id="UP000658514">
    <property type="component" value="Unassembled WGS sequence"/>
</dbReference>
<accession>A0ABR8ADM7</accession>
<dbReference type="InterPro" id="IPR021373">
    <property type="entry name" value="DUF2993"/>
</dbReference>
<dbReference type="Pfam" id="PF11209">
    <property type="entry name" value="LmeA"/>
    <property type="match status" value="1"/>
</dbReference>
<protein>
    <submittedName>
        <fullName evidence="1">DUF2993 domain-containing protein</fullName>
    </submittedName>
</protein>
<comment type="caution">
    <text evidence="1">The sequence shown here is derived from an EMBL/GenBank/DDBJ whole genome shotgun (WGS) entry which is preliminary data.</text>
</comment>
<evidence type="ECO:0000313" key="1">
    <source>
        <dbReference type="EMBL" id="MBD2197854.1"/>
    </source>
</evidence>
<dbReference type="RefSeq" id="WP_190545105.1">
    <property type="nucleotide sequence ID" value="NZ_CAWPNO010000066.1"/>
</dbReference>
<dbReference type="EMBL" id="JACJQH010000033">
    <property type="protein sequence ID" value="MBD2197854.1"/>
    <property type="molecule type" value="Genomic_DNA"/>
</dbReference>
<evidence type="ECO:0000313" key="2">
    <source>
        <dbReference type="Proteomes" id="UP000658514"/>
    </source>
</evidence>
<organism evidence="1 2">
    <name type="scientific">Calothrix parietina FACHB-288</name>
    <dbReference type="NCBI Taxonomy" id="2692896"/>
    <lineage>
        <taxon>Bacteria</taxon>
        <taxon>Bacillati</taxon>
        <taxon>Cyanobacteriota</taxon>
        <taxon>Cyanophyceae</taxon>
        <taxon>Nostocales</taxon>
        <taxon>Calotrichaceae</taxon>
        <taxon>Calothrix</taxon>
    </lineage>
</organism>
<keyword evidence="2" id="KW-1185">Reference proteome</keyword>